<proteinExistence type="predicted"/>
<accession>A0AAE7TQY4</accession>
<reference evidence="1 2" key="1">
    <citation type="submission" date="2020-10" db="EMBL/GenBank/DDBJ databases">
        <title>Genome of Yersinia pseudotuberculosis phages.</title>
        <authorList>
            <person name="Hammerl J.A."/>
            <person name="Hertwig S."/>
        </authorList>
    </citation>
    <scope>NUCLEOTIDE SEQUENCE [LARGE SCALE GENOMIC DNA]</scope>
</reference>
<dbReference type="EMBL" id="MW147601">
    <property type="protein sequence ID" value="QQO91178.1"/>
    <property type="molecule type" value="Genomic_DNA"/>
</dbReference>
<name>A0AAE7TQY4_9CAUD</name>
<evidence type="ECO:0000313" key="2">
    <source>
        <dbReference type="Proteomes" id="UP000827906"/>
    </source>
</evidence>
<gene>
    <name evidence="1" type="ORF">ORF005</name>
</gene>
<evidence type="ECO:0000313" key="1">
    <source>
        <dbReference type="EMBL" id="QQO91178.1"/>
    </source>
</evidence>
<protein>
    <submittedName>
        <fullName evidence="1">Uncharacterized protein</fullName>
    </submittedName>
</protein>
<dbReference type="Proteomes" id="UP000827906">
    <property type="component" value="Segment"/>
</dbReference>
<organism evidence="1 2">
    <name type="scientific">Yersinia phage PYps16N</name>
    <dbReference type="NCBI Taxonomy" id="2801354"/>
    <lineage>
        <taxon>Viruses</taxon>
        <taxon>Duplodnaviria</taxon>
        <taxon>Heunggongvirae</taxon>
        <taxon>Uroviricota</taxon>
        <taxon>Caudoviricetes</taxon>
        <taxon>Chaseviridae</taxon>
        <taxon>Cleopatravirinae</taxon>
        <taxon>Carltongylesvirus</taxon>
        <taxon>Carltongylesvirus PYps16N</taxon>
    </lineage>
</organism>
<keyword evidence="2" id="KW-1185">Reference proteome</keyword>
<sequence>MVQMMKSFCVKLLGTLKDSEMNYALYQYINRDGVVSHALVNTKTRAIMLADLMSGSSIYENKLVWKNAAYPEYVWQAIQNDKHHKVVATAAHTDFLKVRG</sequence>